<gene>
    <name evidence="4" type="ORF">R1sor_006534</name>
</gene>
<comment type="caution">
    <text evidence="4">The sequence shown here is derived from an EMBL/GenBank/DDBJ whole genome shotgun (WGS) entry which is preliminary data.</text>
</comment>
<feature type="compositionally biased region" description="Basic and acidic residues" evidence="2">
    <location>
        <begin position="324"/>
        <end position="343"/>
    </location>
</feature>
<evidence type="ECO:0000313" key="4">
    <source>
        <dbReference type="EMBL" id="KAL3692883.1"/>
    </source>
</evidence>
<dbReference type="AlphaFoldDB" id="A0ABD3HMQ7"/>
<dbReference type="Gene3D" id="4.10.60.10">
    <property type="entry name" value="Zinc finger, CCHC-type"/>
    <property type="match status" value="1"/>
</dbReference>
<accession>A0ABD3HMQ7</accession>
<feature type="compositionally biased region" description="Polar residues" evidence="2">
    <location>
        <begin position="449"/>
        <end position="471"/>
    </location>
</feature>
<name>A0ABD3HMQ7_9MARC</name>
<dbReference type="PROSITE" id="PS50158">
    <property type="entry name" value="ZF_CCHC"/>
    <property type="match status" value="1"/>
</dbReference>
<dbReference type="Proteomes" id="UP001633002">
    <property type="component" value="Unassembled WGS sequence"/>
</dbReference>
<organism evidence="4 5">
    <name type="scientific">Riccia sorocarpa</name>
    <dbReference type="NCBI Taxonomy" id="122646"/>
    <lineage>
        <taxon>Eukaryota</taxon>
        <taxon>Viridiplantae</taxon>
        <taxon>Streptophyta</taxon>
        <taxon>Embryophyta</taxon>
        <taxon>Marchantiophyta</taxon>
        <taxon>Marchantiopsida</taxon>
        <taxon>Marchantiidae</taxon>
        <taxon>Marchantiales</taxon>
        <taxon>Ricciaceae</taxon>
        <taxon>Riccia</taxon>
    </lineage>
</organism>
<dbReference type="GO" id="GO:0008270">
    <property type="term" value="F:zinc ion binding"/>
    <property type="evidence" value="ECO:0007669"/>
    <property type="project" value="UniProtKB-KW"/>
</dbReference>
<keyword evidence="1" id="KW-0862">Zinc</keyword>
<proteinExistence type="predicted"/>
<dbReference type="PANTHER" id="PTHR31286:SF180">
    <property type="entry name" value="OS10G0362600 PROTEIN"/>
    <property type="match status" value="1"/>
</dbReference>
<dbReference type="EMBL" id="JBJQOH010000003">
    <property type="protein sequence ID" value="KAL3692883.1"/>
    <property type="molecule type" value="Genomic_DNA"/>
</dbReference>
<evidence type="ECO:0000256" key="1">
    <source>
        <dbReference type="PROSITE-ProRule" id="PRU00047"/>
    </source>
</evidence>
<dbReference type="PANTHER" id="PTHR31286">
    <property type="entry name" value="GLYCINE-RICH CELL WALL STRUCTURAL PROTEIN 1.8-LIKE"/>
    <property type="match status" value="1"/>
</dbReference>
<keyword evidence="1" id="KW-0479">Metal-binding</keyword>
<protein>
    <recommendedName>
        <fullName evidence="3">CCHC-type domain-containing protein</fullName>
    </recommendedName>
</protein>
<dbReference type="InterPro" id="IPR040256">
    <property type="entry name" value="At4g02000-like"/>
</dbReference>
<feature type="compositionally biased region" description="Basic and acidic residues" evidence="2">
    <location>
        <begin position="421"/>
        <end position="448"/>
    </location>
</feature>
<evidence type="ECO:0000256" key="2">
    <source>
        <dbReference type="SAM" id="MobiDB-lite"/>
    </source>
</evidence>
<evidence type="ECO:0000313" key="5">
    <source>
        <dbReference type="Proteomes" id="UP001633002"/>
    </source>
</evidence>
<feature type="region of interest" description="Disordered" evidence="2">
    <location>
        <begin position="44"/>
        <end position="65"/>
    </location>
</feature>
<evidence type="ECO:0000259" key="3">
    <source>
        <dbReference type="PROSITE" id="PS50158"/>
    </source>
</evidence>
<keyword evidence="5" id="KW-1185">Reference proteome</keyword>
<feature type="region of interest" description="Disordered" evidence="2">
    <location>
        <begin position="316"/>
        <end position="374"/>
    </location>
</feature>
<feature type="region of interest" description="Disordered" evidence="2">
    <location>
        <begin position="103"/>
        <end position="152"/>
    </location>
</feature>
<reference evidence="4 5" key="1">
    <citation type="submission" date="2024-09" db="EMBL/GenBank/DDBJ databases">
        <title>Chromosome-scale assembly of Riccia sorocarpa.</title>
        <authorList>
            <person name="Paukszto L."/>
        </authorList>
    </citation>
    <scope>NUCLEOTIDE SEQUENCE [LARGE SCALE GENOMIC DNA]</scope>
    <source>
        <strain evidence="4">LP-2024</strain>
        <tissue evidence="4">Aerial parts of the thallus</tissue>
    </source>
</reference>
<keyword evidence="1" id="KW-0863">Zinc-finger</keyword>
<sequence length="495" mass="54123">MFDNRENVETLEQQDIVFAAASSSFRNANVTSFQARKAEREAVGQLRNPLVERTNTYPGAARSASVSPECKKVKTVSSAMDELAQQSANQSFHRRKLLLSSSTGDSAGGTIMAPGEFPTLQESSSRGELSLREPQKQPLTEGAKPVANTNPISLGVNGTWPTKLHRGAQVPSQCYLVTVEEEEDRDWILAATPLFLGPHMVFALPWEATFNPADLAKCKVPVWVDLPNIHPSLEAFGTDLLRNIGVVLYTTCEETDCKFTNIRGCLRLDLSEELPESIEIVDPIFTGEGYFHPIQYCSMPDACFHCHQRGHVVRQCQSRRSKKPQQEQKAETRTEVEEVHNQKDAAATRAEDDFTPSTGKKPQEKTPAKVQSENPYEVLAVEEVQEVLQDVGKEKTAVEVSGPVVTPTEAQLTSPSSAEMEVDKETKRKREAQSKESKEAAAAGDEKVTVTSPDPGTSQVQGASQPGSQTKAIRKSKRGSNAGMQKGGPNDTTVS</sequence>
<feature type="region of interest" description="Disordered" evidence="2">
    <location>
        <begin position="399"/>
        <end position="495"/>
    </location>
</feature>
<dbReference type="InterPro" id="IPR001878">
    <property type="entry name" value="Znf_CCHC"/>
</dbReference>
<feature type="domain" description="CCHC-type" evidence="3">
    <location>
        <begin position="303"/>
        <end position="318"/>
    </location>
</feature>
<feature type="compositionally biased region" description="Polar residues" evidence="2">
    <location>
        <begin position="408"/>
        <end position="417"/>
    </location>
</feature>